<protein>
    <recommendedName>
        <fullName evidence="5">Transmembrane protein</fullName>
    </recommendedName>
</protein>
<evidence type="ECO:0000256" key="2">
    <source>
        <dbReference type="SAM" id="SignalP"/>
    </source>
</evidence>
<keyword evidence="1" id="KW-0472">Membrane</keyword>
<dbReference type="RefSeq" id="WP_150624090.1">
    <property type="nucleotide sequence ID" value="NZ_CABPSM010000024.1"/>
</dbReference>
<feature type="signal peptide" evidence="2">
    <location>
        <begin position="1"/>
        <end position="23"/>
    </location>
</feature>
<proteinExistence type="predicted"/>
<sequence length="181" mass="19735">MQTNSKSTKWGNFARLLAGLAFAAVGFLSTSPDTSDAVRLIGISVFGLAAIYFGLRLLPLRTHNRKVAASPVAGNVGAITVTHDDDSITVTFPNGRTRSVNWDVLTKIVIRTTDEGPVVDDVFWELYVGDALKLAYPQHADSDHRLLKAMQERLRGFDNEVVIEAMGSTGNANFTAWERVA</sequence>
<keyword evidence="1" id="KW-1133">Transmembrane helix</keyword>
<dbReference type="EMBL" id="CABPSM010000024">
    <property type="protein sequence ID" value="VVE55659.1"/>
    <property type="molecule type" value="Genomic_DNA"/>
</dbReference>
<dbReference type="Proteomes" id="UP000343317">
    <property type="component" value="Unassembled WGS sequence"/>
</dbReference>
<organism evidence="3 4">
    <name type="scientific">Pandoraea horticolens</name>
    <dbReference type="NCBI Taxonomy" id="2508298"/>
    <lineage>
        <taxon>Bacteria</taxon>
        <taxon>Pseudomonadati</taxon>
        <taxon>Pseudomonadota</taxon>
        <taxon>Betaproteobacteria</taxon>
        <taxon>Burkholderiales</taxon>
        <taxon>Burkholderiaceae</taxon>
        <taxon>Pandoraea</taxon>
    </lineage>
</organism>
<accession>A0A5E4Z3J8</accession>
<reference evidence="3 4" key="1">
    <citation type="submission" date="2019-08" db="EMBL/GenBank/DDBJ databases">
        <authorList>
            <person name="Peeters C."/>
        </authorList>
    </citation>
    <scope>NUCLEOTIDE SEQUENCE [LARGE SCALE GENOMIC DNA]</scope>
    <source>
        <strain evidence="3 4">LMG 31112</strain>
    </source>
</reference>
<keyword evidence="4" id="KW-1185">Reference proteome</keyword>
<keyword evidence="1" id="KW-0812">Transmembrane</keyword>
<feature type="chain" id="PRO_5023036583" description="Transmembrane protein" evidence="2">
    <location>
        <begin position="24"/>
        <end position="181"/>
    </location>
</feature>
<evidence type="ECO:0000313" key="3">
    <source>
        <dbReference type="EMBL" id="VVE55659.1"/>
    </source>
</evidence>
<gene>
    <name evidence="3" type="ORF">PHO31112_05018</name>
</gene>
<feature type="transmembrane region" description="Helical" evidence="1">
    <location>
        <begin position="37"/>
        <end position="55"/>
    </location>
</feature>
<evidence type="ECO:0000256" key="1">
    <source>
        <dbReference type="SAM" id="Phobius"/>
    </source>
</evidence>
<feature type="transmembrane region" description="Helical" evidence="1">
    <location>
        <begin position="12"/>
        <end position="31"/>
    </location>
</feature>
<name>A0A5E4Z3J8_9BURK</name>
<dbReference type="AlphaFoldDB" id="A0A5E4Z3J8"/>
<evidence type="ECO:0000313" key="4">
    <source>
        <dbReference type="Proteomes" id="UP000343317"/>
    </source>
</evidence>
<keyword evidence="2" id="KW-0732">Signal</keyword>
<evidence type="ECO:0008006" key="5">
    <source>
        <dbReference type="Google" id="ProtNLM"/>
    </source>
</evidence>